<keyword evidence="1" id="KW-0472">Membrane</keyword>
<sequence length="130" mass="14787">MVSAILGIFASLIGWGFDKFFPPVSSMQCWVVFLLFLIAFGLVGAWFKLFGSIRITNMPTLKLEERACDYLCQDNEQVFKDILKVFANLIEVHRTVMTRKIELVDSAYGYIQFSAVVTIVTAFFILISQL</sequence>
<keyword evidence="1" id="KW-1133">Transmembrane helix</keyword>
<proteinExistence type="predicted"/>
<organism evidence="2">
    <name type="scientific">Aeromonas sp. 19NY04SH05-1</name>
    <dbReference type="NCBI Taxonomy" id="2920537"/>
    <lineage>
        <taxon>Bacteria</taxon>
        <taxon>Pseudomonadati</taxon>
        <taxon>Pseudomonadota</taxon>
        <taxon>Gammaproteobacteria</taxon>
        <taxon>Aeromonadales</taxon>
        <taxon>Aeromonadaceae</taxon>
        <taxon>Aeromonas</taxon>
    </lineage>
</organism>
<dbReference type="AlphaFoldDB" id="A0AAU6T7B4"/>
<name>A0AAU6T7B4_9GAMM</name>
<protein>
    <submittedName>
        <fullName evidence="2">Uncharacterized protein</fullName>
    </submittedName>
</protein>
<feature type="transmembrane region" description="Helical" evidence="1">
    <location>
        <begin position="107"/>
        <end position="127"/>
    </location>
</feature>
<feature type="transmembrane region" description="Helical" evidence="1">
    <location>
        <begin position="32"/>
        <end position="50"/>
    </location>
</feature>
<evidence type="ECO:0000256" key="1">
    <source>
        <dbReference type="SAM" id="Phobius"/>
    </source>
</evidence>
<keyword evidence="1" id="KW-0812">Transmembrane</keyword>
<dbReference type="EMBL" id="CP095328">
    <property type="protein sequence ID" value="XAG40809.1"/>
    <property type="molecule type" value="Genomic_DNA"/>
</dbReference>
<evidence type="ECO:0000313" key="2">
    <source>
        <dbReference type="EMBL" id="XAG40809.1"/>
    </source>
</evidence>
<gene>
    <name evidence="2" type="ORF">MRK42_17760</name>
</gene>
<reference evidence="2" key="1">
    <citation type="submission" date="2022-03" db="EMBL/GenBank/DDBJ databases">
        <title>Sea Food Isolates.</title>
        <authorList>
            <person name="Li C."/>
        </authorList>
    </citation>
    <scope>NUCLEOTIDE SEQUENCE</scope>
    <source>
        <strain evidence="2">19NY04SH05-1</strain>
    </source>
</reference>
<accession>A0AAU6T7B4</accession>
<dbReference type="RefSeq" id="WP_354688415.1">
    <property type="nucleotide sequence ID" value="NZ_CP095328.1"/>
</dbReference>